<dbReference type="EMBL" id="RBKS01000001">
    <property type="protein sequence ID" value="RKR75587.1"/>
    <property type="molecule type" value="Genomic_DNA"/>
</dbReference>
<protein>
    <submittedName>
        <fullName evidence="2">Putative RNA-binding Zn ribbon-like protein</fullName>
    </submittedName>
</protein>
<proteinExistence type="predicted"/>
<evidence type="ECO:0000259" key="1">
    <source>
        <dbReference type="Pfam" id="PF11706"/>
    </source>
</evidence>
<dbReference type="InterPro" id="IPR021005">
    <property type="entry name" value="Znf_CGNR"/>
</dbReference>
<organism evidence="2 3">
    <name type="scientific">Frondihabitans australicus</name>
    <dbReference type="NCBI Taxonomy" id="386892"/>
    <lineage>
        <taxon>Bacteria</taxon>
        <taxon>Bacillati</taxon>
        <taxon>Actinomycetota</taxon>
        <taxon>Actinomycetes</taxon>
        <taxon>Micrococcales</taxon>
        <taxon>Microbacteriaceae</taxon>
        <taxon>Frondihabitans</taxon>
    </lineage>
</organism>
<dbReference type="Pfam" id="PF11706">
    <property type="entry name" value="zf-CGNR"/>
    <property type="match status" value="1"/>
</dbReference>
<dbReference type="Proteomes" id="UP000280008">
    <property type="component" value="Unassembled WGS sequence"/>
</dbReference>
<name>A0A495IHY2_9MICO</name>
<dbReference type="InterPro" id="IPR010852">
    <property type="entry name" value="ABATE"/>
</dbReference>
<reference evidence="2 3" key="1">
    <citation type="submission" date="2018-10" db="EMBL/GenBank/DDBJ databases">
        <title>Sequencing the genomes of 1000 actinobacteria strains.</title>
        <authorList>
            <person name="Klenk H.-P."/>
        </authorList>
    </citation>
    <scope>NUCLEOTIDE SEQUENCE [LARGE SCALE GENOMIC DNA]</scope>
    <source>
        <strain evidence="2 3">DSM 17894</strain>
    </source>
</reference>
<gene>
    <name evidence="2" type="ORF">C8E83_2735</name>
</gene>
<dbReference type="RefSeq" id="WP_121370365.1">
    <property type="nucleotide sequence ID" value="NZ_RBKS01000001.1"/>
</dbReference>
<evidence type="ECO:0000313" key="3">
    <source>
        <dbReference type="Proteomes" id="UP000280008"/>
    </source>
</evidence>
<evidence type="ECO:0000313" key="2">
    <source>
        <dbReference type="EMBL" id="RKR75587.1"/>
    </source>
</evidence>
<dbReference type="Gene3D" id="1.10.3300.10">
    <property type="entry name" value="Jann2411-like domain"/>
    <property type="match status" value="1"/>
</dbReference>
<dbReference type="SUPFAM" id="SSF160904">
    <property type="entry name" value="Jann2411-like"/>
    <property type="match status" value="1"/>
</dbReference>
<dbReference type="PANTHER" id="PTHR35525">
    <property type="entry name" value="BLL6575 PROTEIN"/>
    <property type="match status" value="1"/>
</dbReference>
<dbReference type="AlphaFoldDB" id="A0A495IHY2"/>
<keyword evidence="3" id="KW-1185">Reference proteome</keyword>
<dbReference type="PANTHER" id="PTHR35525:SF3">
    <property type="entry name" value="BLL6575 PROTEIN"/>
    <property type="match status" value="1"/>
</dbReference>
<dbReference type="Pfam" id="PF07336">
    <property type="entry name" value="ABATE"/>
    <property type="match status" value="1"/>
</dbReference>
<accession>A0A495IHY2</accession>
<comment type="caution">
    <text evidence="2">The sequence shown here is derived from an EMBL/GenBank/DDBJ whole genome shotgun (WGS) entry which is preliminary data.</text>
</comment>
<sequence>MPTGQWFTSDSGLKWYFDAGAVSLDFAYRGGFPAGTFGPGAGVPGTSAPAAGSEADAPGWDGLLVPADLDDFLRERFDGLGAPAGDRELHDARALRDAIARLALNAADGHLPRPDDIDIVNLYAALPDVPPSLGGGRRQAGAGRLRVGQALASIARDAVRLFGEVGFVGDPGRRIRHCSAEDCGLVFADESRAGSRRWCSMTTCGNRAKVRAHRARGAATR</sequence>
<dbReference type="InterPro" id="IPR023286">
    <property type="entry name" value="ABATE_dom_sf"/>
</dbReference>
<dbReference type="OrthoDB" id="123307at2"/>
<feature type="domain" description="Zinc finger CGNR" evidence="1">
    <location>
        <begin position="174"/>
        <end position="216"/>
    </location>
</feature>